<dbReference type="Proteomes" id="UP000321249">
    <property type="component" value="Unassembled WGS sequence"/>
</dbReference>
<dbReference type="EMBL" id="VOQQ01000001">
    <property type="protein sequence ID" value="TXC64494.1"/>
    <property type="molecule type" value="Genomic_DNA"/>
</dbReference>
<dbReference type="Gene3D" id="2.20.200.10">
    <property type="entry name" value="Outer membrane efflux proteins (OEP)"/>
    <property type="match status" value="1"/>
</dbReference>
<dbReference type="PANTHER" id="PTHR30203:SF21">
    <property type="entry name" value="OUTER MEMBRANE COMPONENT OF MULTIDRUG EFFLUX PUMP-RELATED"/>
    <property type="match status" value="1"/>
</dbReference>
<name>A0A5C6TVL6_9SPHN</name>
<dbReference type="PROSITE" id="PS51257">
    <property type="entry name" value="PROKAR_LIPOPROTEIN"/>
    <property type="match status" value="1"/>
</dbReference>
<keyword evidence="2" id="KW-1134">Transmembrane beta strand</keyword>
<feature type="region of interest" description="Disordered" evidence="3">
    <location>
        <begin position="26"/>
        <end position="48"/>
    </location>
</feature>
<comment type="caution">
    <text evidence="4">The sequence shown here is derived from an EMBL/GenBank/DDBJ whole genome shotgun (WGS) entry which is preliminary data.</text>
</comment>
<dbReference type="OrthoDB" id="9770517at2"/>
<dbReference type="AlphaFoldDB" id="A0A5C6TVL6"/>
<gene>
    <name evidence="4" type="ORF">FRZ32_13030</name>
</gene>
<reference evidence="4 5" key="1">
    <citation type="journal article" date="2015" name="J. Microbiol.">
        <title>Sphingosinicella ginsenosidimutans sp. nov., with ginsenoside converting activity.</title>
        <authorList>
            <person name="Kim J.K."/>
            <person name="Kang M.S."/>
            <person name="Park S.C."/>
            <person name="Kim K.M."/>
            <person name="Choi K."/>
            <person name="Yoon M.H."/>
            <person name="Im W.T."/>
        </authorList>
    </citation>
    <scope>NUCLEOTIDE SEQUENCE [LARGE SCALE GENOMIC DNA]</scope>
    <source>
        <strain evidence="4 5">BS-11</strain>
    </source>
</reference>
<keyword evidence="2" id="KW-0449">Lipoprotein</keyword>
<dbReference type="InterPro" id="IPR010131">
    <property type="entry name" value="MdtP/NodT-like"/>
</dbReference>
<dbReference type="InterPro" id="IPR003423">
    <property type="entry name" value="OMP_efflux"/>
</dbReference>
<dbReference type="Gene3D" id="1.20.1600.10">
    <property type="entry name" value="Outer membrane efflux proteins (OEP)"/>
    <property type="match status" value="1"/>
</dbReference>
<proteinExistence type="inferred from homology"/>
<evidence type="ECO:0000256" key="3">
    <source>
        <dbReference type="SAM" id="MobiDB-lite"/>
    </source>
</evidence>
<evidence type="ECO:0000256" key="1">
    <source>
        <dbReference type="ARBA" id="ARBA00007613"/>
    </source>
</evidence>
<sequence>MMRRIFLAGVGALALSGCVVGPNYESPAPRAPAQTPFAGATSPAFTGDEPQGQWWQLFRDPTLDALIREALTANTDLRVAEANLRRARAVLSESRAGRLPSTTVSGSATYARQSGEALGLPGTSPTGDAYDVGLDVSYQLDLFGRIHRTIEASRADAEAVQAAFDLTRITVAAETTRAYADACSAGRQLAVAQESVRVQQETYDLTRRLLQGGRATMLESSQAGAQLDQTRATIPTLEAQRQTALYRLAVLTGRPPTEFPPAAAACATPPALAQAIPVGDGASLLARRPDIRQADRQLHAATARIGVATADLYPSISLGGSIGSSATSPGNLGHSDAFRFSVGPLISWSFPNIAVARARIREARADADAALASYDGTWLNALQETESALTRYARELDRLNTLRRAHGQAAEALRIARLRYQAGRENFQVVLDAQGALAAVDSQVAQSEAALSDNLVTLFLALGGGWQDAS</sequence>
<evidence type="ECO:0000313" key="4">
    <source>
        <dbReference type="EMBL" id="TXC64494.1"/>
    </source>
</evidence>
<accession>A0A5C6TVL6</accession>
<organism evidence="4 5">
    <name type="scientific">Allosphingosinicella ginsenosidimutans</name>
    <dbReference type="NCBI Taxonomy" id="1176539"/>
    <lineage>
        <taxon>Bacteria</taxon>
        <taxon>Pseudomonadati</taxon>
        <taxon>Pseudomonadota</taxon>
        <taxon>Alphaproteobacteria</taxon>
        <taxon>Sphingomonadales</taxon>
        <taxon>Sphingomonadaceae</taxon>
        <taxon>Allosphingosinicella</taxon>
    </lineage>
</organism>
<dbReference type="PANTHER" id="PTHR30203">
    <property type="entry name" value="OUTER MEMBRANE CATION EFFLUX PROTEIN"/>
    <property type="match status" value="1"/>
</dbReference>
<comment type="subcellular location">
    <subcellularLocation>
        <location evidence="2">Cell membrane</location>
        <topology evidence="2">Lipid-anchor</topology>
    </subcellularLocation>
</comment>
<evidence type="ECO:0000313" key="5">
    <source>
        <dbReference type="Proteomes" id="UP000321249"/>
    </source>
</evidence>
<keyword evidence="5" id="KW-1185">Reference proteome</keyword>
<keyword evidence="2" id="KW-0564">Palmitate</keyword>
<evidence type="ECO:0000256" key="2">
    <source>
        <dbReference type="RuleBase" id="RU362097"/>
    </source>
</evidence>
<protein>
    <submittedName>
        <fullName evidence="4">Efflux transporter outer membrane subunit</fullName>
    </submittedName>
</protein>
<dbReference type="SUPFAM" id="SSF56954">
    <property type="entry name" value="Outer membrane efflux proteins (OEP)"/>
    <property type="match status" value="1"/>
</dbReference>
<keyword evidence="2" id="KW-0812">Transmembrane</keyword>
<dbReference type="GO" id="GO:0005886">
    <property type="term" value="C:plasma membrane"/>
    <property type="evidence" value="ECO:0007669"/>
    <property type="project" value="UniProtKB-SubCell"/>
</dbReference>
<dbReference type="NCBIfam" id="TIGR01845">
    <property type="entry name" value="outer_NodT"/>
    <property type="match status" value="1"/>
</dbReference>
<dbReference type="Pfam" id="PF02321">
    <property type="entry name" value="OEP"/>
    <property type="match status" value="2"/>
</dbReference>
<comment type="similarity">
    <text evidence="1 2">Belongs to the outer membrane factor (OMF) (TC 1.B.17) family.</text>
</comment>
<keyword evidence="2" id="KW-0472">Membrane</keyword>
<dbReference type="GO" id="GO:0015562">
    <property type="term" value="F:efflux transmembrane transporter activity"/>
    <property type="evidence" value="ECO:0007669"/>
    <property type="project" value="InterPro"/>
</dbReference>